<keyword evidence="1" id="KW-1185">Reference proteome</keyword>
<evidence type="ECO:0000313" key="2">
    <source>
        <dbReference type="WBParaSite" id="PTRK_0000984000.1"/>
    </source>
</evidence>
<evidence type="ECO:0000313" key="1">
    <source>
        <dbReference type="Proteomes" id="UP000038045"/>
    </source>
</evidence>
<proteinExistence type="predicted"/>
<reference evidence="2" key="1">
    <citation type="submission" date="2017-02" db="UniProtKB">
        <authorList>
            <consortium name="WormBaseParasite"/>
        </authorList>
    </citation>
    <scope>IDENTIFICATION</scope>
</reference>
<sequence>MHLQFNQILRRFDLRKKTKKFDKSRSSSINSLASIETRTSGFGSMGSIESLNYNCEQYLPNNIIFKILDYEDNTFQLVKLRAISKDIKSYVDQRLSYFHFMDIKKGNIESVVRTSYSCGNWYYNNYKNLALRISRRAKITPNQNINCVPYMLEVIVDDQWSSTDVNRLLSLLTFFRKYPKQLILDAPIVELIVVSLSSMDINRWYAFQCFMKITNDYEMRMSSINGKMKRSNTYINNVNSFVKRNEYLNNEKQNNDKKSIFWTLVSKFTIRISERQEGHLLRLIDYNVKMDRVFNKDVLDKIKIQINDESLNLPKNSTSSESSIYSNASEISLSNHPFSSNSIKRGVFNFRCWAGSCGFDSQFCQIITSSL</sequence>
<accession>A0A0N4ZMS3</accession>
<organism evidence="1 2">
    <name type="scientific">Parastrongyloides trichosuri</name>
    <name type="common">Possum-specific nematode worm</name>
    <dbReference type="NCBI Taxonomy" id="131310"/>
    <lineage>
        <taxon>Eukaryota</taxon>
        <taxon>Metazoa</taxon>
        <taxon>Ecdysozoa</taxon>
        <taxon>Nematoda</taxon>
        <taxon>Chromadorea</taxon>
        <taxon>Rhabditida</taxon>
        <taxon>Tylenchina</taxon>
        <taxon>Panagrolaimomorpha</taxon>
        <taxon>Strongyloidoidea</taxon>
        <taxon>Strongyloididae</taxon>
        <taxon>Parastrongyloides</taxon>
    </lineage>
</organism>
<dbReference type="WBParaSite" id="PTRK_0000984000.1">
    <property type="protein sequence ID" value="PTRK_0000984000.1"/>
    <property type="gene ID" value="PTRK_0000984000"/>
</dbReference>
<dbReference type="Proteomes" id="UP000038045">
    <property type="component" value="Unplaced"/>
</dbReference>
<protein>
    <submittedName>
        <fullName evidence="2">F-box domain-containing protein</fullName>
    </submittedName>
</protein>
<name>A0A0N4ZMS3_PARTI</name>
<dbReference type="AlphaFoldDB" id="A0A0N4ZMS3"/>